<proteinExistence type="predicted"/>
<gene>
    <name evidence="1" type="ORF">GKIL_3819</name>
</gene>
<organism evidence="1 2">
    <name type="scientific">Gloeobacter kilaueensis (strain ATCC BAA-2537 / CCAP 1431/1 / ULC 316 / JS1)</name>
    <dbReference type="NCBI Taxonomy" id="1183438"/>
    <lineage>
        <taxon>Bacteria</taxon>
        <taxon>Bacillati</taxon>
        <taxon>Cyanobacteriota</taxon>
        <taxon>Cyanophyceae</taxon>
        <taxon>Gloeobacterales</taxon>
        <taxon>Gloeobacteraceae</taxon>
        <taxon>Gloeobacter</taxon>
    </lineage>
</organism>
<evidence type="ECO:0000313" key="2">
    <source>
        <dbReference type="Proteomes" id="UP000017396"/>
    </source>
</evidence>
<accession>U5QQT7</accession>
<evidence type="ECO:0000313" key="1">
    <source>
        <dbReference type="EMBL" id="AGY60065.1"/>
    </source>
</evidence>
<keyword evidence="2" id="KW-1185">Reference proteome</keyword>
<dbReference type="EMBL" id="CP003587">
    <property type="protein sequence ID" value="AGY60065.1"/>
    <property type="molecule type" value="Genomic_DNA"/>
</dbReference>
<dbReference type="STRING" id="1183438.GKIL_3819"/>
<name>U5QQT7_GLOK1</name>
<dbReference type="Proteomes" id="UP000017396">
    <property type="component" value="Chromosome"/>
</dbReference>
<dbReference type="AlphaFoldDB" id="U5QQT7"/>
<dbReference type="Pfam" id="PF21826">
    <property type="entry name" value="DUF6887"/>
    <property type="match status" value="1"/>
</dbReference>
<sequence>MNRPDFSAMTLAELKAHMLAHREDAEAFYAYMDRSDAERPVLAIFESGEPLTQGALDRIRRERHKQSKS</sequence>
<dbReference type="KEGG" id="glj:GKIL_3819"/>
<reference evidence="1 2" key="1">
    <citation type="journal article" date="2013" name="PLoS ONE">
        <title>Cultivation and Complete Genome Sequencing of Gloeobacter kilaueensis sp. nov., from a Lava Cave in Kilauea Caldera, Hawai'i.</title>
        <authorList>
            <person name="Saw J.H."/>
            <person name="Schatz M."/>
            <person name="Brown M.V."/>
            <person name="Kunkel D.D."/>
            <person name="Foster J.S."/>
            <person name="Shick H."/>
            <person name="Christensen S."/>
            <person name="Hou S."/>
            <person name="Wan X."/>
            <person name="Donachie S.P."/>
        </authorList>
    </citation>
    <scope>NUCLEOTIDE SEQUENCE [LARGE SCALE GENOMIC DNA]</scope>
    <source>
        <strain evidence="2">JS</strain>
    </source>
</reference>
<dbReference type="OrthoDB" id="428065at2"/>
<dbReference type="RefSeq" id="WP_023175388.1">
    <property type="nucleotide sequence ID" value="NC_022600.1"/>
</dbReference>
<dbReference type="InterPro" id="IPR054053">
    <property type="entry name" value="DUF6887"/>
</dbReference>
<dbReference type="HOGENOM" id="CLU_193569_0_0_3"/>
<protein>
    <submittedName>
        <fullName evidence="1">Uncharacterized protein</fullName>
    </submittedName>
</protein>